<reference evidence="2" key="1">
    <citation type="journal article" date="2011" name="Stand. Genomic Sci.">
        <title>Genome sequence of the filamentous, gliding Thiothrix nivea neotype strain (JP2(T)).</title>
        <authorList>
            <person name="Lapidus A."/>
            <person name="Nolan M."/>
            <person name="Lucas S."/>
            <person name="Glavina Del Rio T."/>
            <person name="Tice H."/>
            <person name="Cheng J.F."/>
            <person name="Tapia R."/>
            <person name="Han C."/>
            <person name="Goodwin L."/>
            <person name="Pitluck S."/>
            <person name="Liolios K."/>
            <person name="Pagani I."/>
            <person name="Ivanova N."/>
            <person name="Huntemann M."/>
            <person name="Mavromatis K."/>
            <person name="Mikhailova N."/>
            <person name="Pati A."/>
            <person name="Chen A."/>
            <person name="Palaniappan K."/>
            <person name="Land M."/>
            <person name="Brambilla E.M."/>
            <person name="Rohde M."/>
            <person name="Abt B."/>
            <person name="Verbarg S."/>
            <person name="Goker M."/>
            <person name="Bristow J."/>
            <person name="Eisen J.A."/>
            <person name="Markowitz V."/>
            <person name="Hugenholtz P."/>
            <person name="Kyrpides N.C."/>
            <person name="Klenk H.P."/>
            <person name="Woyke T."/>
        </authorList>
    </citation>
    <scope>NUCLEOTIDE SEQUENCE [LARGE SCALE GENOMIC DNA]</scope>
    <source>
        <strain evidence="2">ATCC 35100 / DSM 5205 / JP2</strain>
    </source>
</reference>
<protein>
    <submittedName>
        <fullName evidence="1">Uncharacterized protein</fullName>
    </submittedName>
</protein>
<dbReference type="EMBL" id="JH651381">
    <property type="protein sequence ID" value="EIJ37035.1"/>
    <property type="molecule type" value="Genomic_DNA"/>
</dbReference>
<gene>
    <name evidence="1" type="ORF">Thini_0020</name>
</gene>
<evidence type="ECO:0000313" key="1">
    <source>
        <dbReference type="EMBL" id="EIJ37035.1"/>
    </source>
</evidence>
<organism evidence="1 2">
    <name type="scientific">Thiothrix nivea (strain ATCC 35100 / DSM 5205 / JP2)</name>
    <dbReference type="NCBI Taxonomy" id="870187"/>
    <lineage>
        <taxon>Bacteria</taxon>
        <taxon>Pseudomonadati</taxon>
        <taxon>Pseudomonadota</taxon>
        <taxon>Gammaproteobacteria</taxon>
        <taxon>Thiotrichales</taxon>
        <taxon>Thiotrichaceae</taxon>
        <taxon>Thiothrix</taxon>
    </lineage>
</organism>
<name>A0A656HPP0_THINJ</name>
<dbReference type="AlphaFoldDB" id="A0A656HPP0"/>
<dbReference type="Proteomes" id="UP000005317">
    <property type="component" value="Unassembled WGS sequence"/>
</dbReference>
<accession>A0A656HPP0</accession>
<evidence type="ECO:0000313" key="2">
    <source>
        <dbReference type="Proteomes" id="UP000005317"/>
    </source>
</evidence>
<keyword evidence="2" id="KW-1185">Reference proteome</keyword>
<sequence length="70" mass="7962">MVAVSVKARSGRNTRTSVFLGVPCNYRPTETRFRWSIVDGERASVIHKLLRKSVPYVGLKLTKPMIFNII</sequence>
<proteinExistence type="predicted"/>